<evidence type="ECO:0000313" key="3">
    <source>
        <dbReference type="EMBL" id="GMM60279.1"/>
    </source>
</evidence>
<evidence type="ECO:0000313" key="4">
    <source>
        <dbReference type="Proteomes" id="UP001187221"/>
    </source>
</evidence>
<accession>A0ABQ6P4U1</accession>
<dbReference type="EMBL" id="BTFW01000001">
    <property type="protein sequence ID" value="GMM60279.1"/>
    <property type="molecule type" value="Genomic_DNA"/>
</dbReference>
<dbReference type="SUPFAM" id="SSF53300">
    <property type="entry name" value="vWA-like"/>
    <property type="match status" value="1"/>
</dbReference>
<dbReference type="InterPro" id="IPR036465">
    <property type="entry name" value="vWFA_dom_sf"/>
</dbReference>
<protein>
    <recommendedName>
        <fullName evidence="2">Putative Flp pilus-assembly TadG-like N-terminal domain-containing protein</fullName>
    </recommendedName>
</protein>
<organism evidence="3 4">
    <name type="scientific">Novosphingobium pituita</name>
    <dbReference type="NCBI Taxonomy" id="3056842"/>
    <lineage>
        <taxon>Bacteria</taxon>
        <taxon>Pseudomonadati</taxon>
        <taxon>Pseudomonadota</taxon>
        <taxon>Alphaproteobacteria</taxon>
        <taxon>Sphingomonadales</taxon>
        <taxon>Sphingomonadaceae</taxon>
        <taxon>Novosphingobium</taxon>
    </lineage>
</organism>
<sequence>MRQLGSRRTHRDGCTRRNERGFFARLACELATDRAGNAWAIVALTAFLVITLAGLGTDASRAYLVKTSLQNACDAGVLAGRKAMAASGTYGTSETAKANKMFAFNFHQSETGSSTPVFSSSADSTGHVNGTASTTMPTTLMQMAGYTSVPVSVVCSAELQMANADVMFVLDTTGSMACDVNGNNCNSGSSSKIVGLRAAVRSFYQTVASAVTDKANTRIRFGFVPYGMTVNAKNLLTSGAMPTSYFADSAPYQTMMVKFSTSPTYVTVNGVRQARYLAIAYKYIQSTIPVSDFKGFGNVALGTGVTLYTQSNGWWGYYDNASSATYVTNQPSSSNPYYNLRDLATGTNVTGTVGNLSTTNSSWGGCIEERATVPQLSMSPIPSGATDMDLTSAPINDDTRWKPYLADLEYYRSNYTTSTPDTTSVFDRQVGYCPSPMMPFTTVDTTAPNTVPDWLNTYLSGLVANGGTYHDIGMIWGGRLGNPSGIFAANVNAGNLSSVSRHIIFMTDGTMENYPSNYTAWGVTAYDGRDAPTNTSNTSLVNYHNNRFLAACNTVKAMGYTIWVIGFGQTLTPQMTSCATAGRAYYASDTSKLTTTFQYIAGQVADLRINK</sequence>
<keyword evidence="1" id="KW-0472">Membrane</keyword>
<keyword evidence="1" id="KW-0812">Transmembrane</keyword>
<feature type="transmembrane region" description="Helical" evidence="1">
    <location>
        <begin position="38"/>
        <end position="56"/>
    </location>
</feature>
<name>A0ABQ6P4U1_9SPHN</name>
<evidence type="ECO:0000256" key="1">
    <source>
        <dbReference type="SAM" id="Phobius"/>
    </source>
</evidence>
<dbReference type="RefSeq" id="WP_317974084.1">
    <property type="nucleotide sequence ID" value="NZ_BTFW01000001.1"/>
</dbReference>
<keyword evidence="4" id="KW-1185">Reference proteome</keyword>
<dbReference type="Gene3D" id="3.40.50.410">
    <property type="entry name" value="von Willebrand factor, type A domain"/>
    <property type="match status" value="2"/>
</dbReference>
<proteinExistence type="predicted"/>
<dbReference type="Proteomes" id="UP001187221">
    <property type="component" value="Unassembled WGS sequence"/>
</dbReference>
<keyword evidence="1" id="KW-1133">Transmembrane helix</keyword>
<evidence type="ECO:0000259" key="2">
    <source>
        <dbReference type="Pfam" id="PF13400"/>
    </source>
</evidence>
<gene>
    <name evidence="3" type="ORF">NUTIK01_10560</name>
</gene>
<comment type="caution">
    <text evidence="3">The sequence shown here is derived from an EMBL/GenBank/DDBJ whole genome shotgun (WGS) entry which is preliminary data.</text>
</comment>
<feature type="domain" description="Putative Flp pilus-assembly TadG-like N-terminal" evidence="2">
    <location>
        <begin position="36"/>
        <end position="80"/>
    </location>
</feature>
<dbReference type="InterPro" id="IPR028087">
    <property type="entry name" value="Tad_N"/>
</dbReference>
<reference evidence="3 4" key="1">
    <citation type="submission" date="2023-06" db="EMBL/GenBank/DDBJ databases">
        <title>Draft genome sequence of Novosphingobium sp. strain IK01.</title>
        <authorList>
            <person name="Hatamoto M."/>
            <person name="Ikarashi T."/>
            <person name="Yamaguchi T."/>
        </authorList>
    </citation>
    <scope>NUCLEOTIDE SEQUENCE [LARGE SCALE GENOMIC DNA]</scope>
    <source>
        <strain evidence="3 4">IK01</strain>
    </source>
</reference>
<dbReference type="Pfam" id="PF13400">
    <property type="entry name" value="Tad"/>
    <property type="match status" value="1"/>
</dbReference>